<dbReference type="OrthoDB" id="412981at2759"/>
<dbReference type="EMBL" id="BGZK01000043">
    <property type="protein sequence ID" value="GBP10955.1"/>
    <property type="molecule type" value="Genomic_DNA"/>
</dbReference>
<reference evidence="1 2" key="1">
    <citation type="journal article" date="2019" name="Commun. Biol.">
        <title>The bagworm genome reveals a unique fibroin gene that provides high tensile strength.</title>
        <authorList>
            <person name="Kono N."/>
            <person name="Nakamura H."/>
            <person name="Ohtoshi R."/>
            <person name="Tomita M."/>
            <person name="Numata K."/>
            <person name="Arakawa K."/>
        </authorList>
    </citation>
    <scope>NUCLEOTIDE SEQUENCE [LARGE SCALE GENOMIC DNA]</scope>
</reference>
<evidence type="ECO:0000313" key="2">
    <source>
        <dbReference type="Proteomes" id="UP000299102"/>
    </source>
</evidence>
<evidence type="ECO:0008006" key="3">
    <source>
        <dbReference type="Google" id="ProtNLM"/>
    </source>
</evidence>
<protein>
    <recommendedName>
        <fullName evidence="3">RNA-directed DNA polymerase from mobile element jockey</fullName>
    </recommendedName>
</protein>
<accession>A0A4C1T9V4</accession>
<keyword evidence="2" id="KW-1185">Reference proteome</keyword>
<dbReference type="Proteomes" id="UP000299102">
    <property type="component" value="Unassembled WGS sequence"/>
</dbReference>
<organism evidence="1 2">
    <name type="scientific">Eumeta variegata</name>
    <name type="common">Bagworm moth</name>
    <name type="synonym">Eumeta japonica</name>
    <dbReference type="NCBI Taxonomy" id="151549"/>
    <lineage>
        <taxon>Eukaryota</taxon>
        <taxon>Metazoa</taxon>
        <taxon>Ecdysozoa</taxon>
        <taxon>Arthropoda</taxon>
        <taxon>Hexapoda</taxon>
        <taxon>Insecta</taxon>
        <taxon>Pterygota</taxon>
        <taxon>Neoptera</taxon>
        <taxon>Endopterygota</taxon>
        <taxon>Lepidoptera</taxon>
        <taxon>Glossata</taxon>
        <taxon>Ditrysia</taxon>
        <taxon>Tineoidea</taxon>
        <taxon>Psychidae</taxon>
        <taxon>Oiketicinae</taxon>
        <taxon>Eumeta</taxon>
    </lineage>
</organism>
<dbReference type="AlphaFoldDB" id="A0A4C1T9V4"/>
<sequence>MGPYSISMAGRRLLKDAENQGYEVLGLDTPTHIPTDLRHRADVLDIVLCYRLTYQSLHSTVSDNKLNGHTLLQCVSSSGSNSGISVLHYLASEKNCGGYMVVVVLDMEKAFDREWYAGLLYARSGHGIEDMRHVAGRLHRPIAVHDSPRGQLGQAACAKLWPILISGLPTSSNILICNAPARSPPHRRGTCRCDSFGHRHCVSLTMLDENQFPSKLSTTAQAALWRLPEPSRFPLLTSERGTSDWLL</sequence>
<comment type="caution">
    <text evidence="1">The sequence shown here is derived from an EMBL/GenBank/DDBJ whole genome shotgun (WGS) entry which is preliminary data.</text>
</comment>
<name>A0A4C1T9V4_EUMVA</name>
<proteinExistence type="predicted"/>
<evidence type="ECO:0000313" key="1">
    <source>
        <dbReference type="EMBL" id="GBP10955.1"/>
    </source>
</evidence>
<gene>
    <name evidence="1" type="ORF">EVAR_5515_1</name>
</gene>